<sequence length="154" mass="16723">CQCQKDADCGNFNLRCDGCKCITEQPRIPQCKHCPPGVPCDPVTGACQKDVSCQSEIDCSSQQTCINRKCQNPCAVSNPCTQSQDCQVQDHQPVCVKVCQCQKDADCGNFNLRCDGCKCITEQPRIPQCKHCPPGVPCDPVTGACQKEPPSDRA</sequence>
<dbReference type="AlphaFoldDB" id="V5GAS3"/>
<reference evidence="1" key="1">
    <citation type="submission" date="2013-07" db="EMBL/GenBank/DDBJ databases">
        <title>Midgut Transcriptome Profiling of Anoplphora glabripennis, a Lignocellulose Degrading, Wood-Boring Cerambycid.</title>
        <authorList>
            <person name="Scully E.D."/>
            <person name="Hoover K."/>
            <person name="Carlson J.E."/>
            <person name="Tien M."/>
            <person name="Geib S.M."/>
        </authorList>
    </citation>
    <scope>NUCLEOTIDE SEQUENCE</scope>
</reference>
<feature type="non-terminal residue" evidence="1">
    <location>
        <position position="1"/>
    </location>
</feature>
<proteinExistence type="predicted"/>
<feature type="non-terminal residue" evidence="1">
    <location>
        <position position="154"/>
    </location>
</feature>
<dbReference type="EMBL" id="GALX01001246">
    <property type="protein sequence ID" value="JAB67220.1"/>
    <property type="molecule type" value="Transcribed_RNA"/>
</dbReference>
<protein>
    <submittedName>
        <fullName evidence="1">Uncharacterized protein</fullName>
    </submittedName>
</protein>
<accession>V5GAS3</accession>
<organism evidence="1">
    <name type="scientific">Anoplophora glabripennis</name>
    <name type="common">Asian longhorn beetle</name>
    <name type="synonym">Anoplophora nobilis</name>
    <dbReference type="NCBI Taxonomy" id="217634"/>
    <lineage>
        <taxon>Eukaryota</taxon>
        <taxon>Metazoa</taxon>
        <taxon>Ecdysozoa</taxon>
        <taxon>Arthropoda</taxon>
        <taxon>Hexapoda</taxon>
        <taxon>Insecta</taxon>
        <taxon>Pterygota</taxon>
        <taxon>Neoptera</taxon>
        <taxon>Endopterygota</taxon>
        <taxon>Coleoptera</taxon>
        <taxon>Polyphaga</taxon>
        <taxon>Cucujiformia</taxon>
        <taxon>Chrysomeloidea</taxon>
        <taxon>Cerambycidae</taxon>
        <taxon>Lamiinae</taxon>
        <taxon>Lamiini</taxon>
        <taxon>Anoplophora</taxon>
    </lineage>
</organism>
<evidence type="ECO:0000313" key="1">
    <source>
        <dbReference type="EMBL" id="JAB67220.1"/>
    </source>
</evidence>
<name>V5GAS3_ANOGL</name>